<gene>
    <name evidence="2" type="ORF">F8C82_03695</name>
</gene>
<comment type="caution">
    <text evidence="2">The sequence shown here is derived from an EMBL/GenBank/DDBJ whole genome shotgun (WGS) entry which is preliminary data.</text>
</comment>
<dbReference type="AlphaFoldDB" id="A0A6L3ZIS2"/>
<accession>A0A6L3ZIS2</accession>
<reference evidence="2 3" key="1">
    <citation type="submission" date="2019-10" db="EMBL/GenBank/DDBJ databases">
        <title>Genome sequence of Phaeocystidibacter marisrubri JCM30614 (type strain).</title>
        <authorList>
            <person name="Bowman J.P."/>
        </authorList>
    </citation>
    <scope>NUCLEOTIDE SEQUENCE [LARGE SCALE GENOMIC DNA]</scope>
    <source>
        <strain evidence="2 3">JCM 30614</strain>
    </source>
</reference>
<dbReference type="PROSITE" id="PS51257">
    <property type="entry name" value="PROKAR_LIPOPROTEIN"/>
    <property type="match status" value="1"/>
</dbReference>
<sequence>MKLFLPLTIITLLSCSPQNTTEQDRSRVTEVSLEDSSFSQTPTTDIPKVDYKEYKNQVSDSLQLTSLVQNMFEWHEAELLDDFPFKYDNSDTIFVGIDWHAYNQLVKEFISTQYFSNYFLQTHRSIAMEIDESIKQSSIEWRNILDGLTHWDTGADNWCACQDYPDEYWKLISLHHIQIEGDSARFQWTWNTDVREYTHYQSLSAVKVNDQWKISSIQGISYLEGLYKDPAG</sequence>
<dbReference type="RefSeq" id="WP_151692102.1">
    <property type="nucleotide sequence ID" value="NZ_BMGX01000002.1"/>
</dbReference>
<protein>
    <submittedName>
        <fullName evidence="2">Uncharacterized protein</fullName>
    </submittedName>
</protein>
<dbReference type="Gene3D" id="3.10.450.50">
    <property type="match status" value="1"/>
</dbReference>
<dbReference type="EMBL" id="WBVQ01000001">
    <property type="protein sequence ID" value="KAB2817513.1"/>
    <property type="molecule type" value="Genomic_DNA"/>
</dbReference>
<name>A0A6L3ZIS2_9FLAO</name>
<dbReference type="Proteomes" id="UP000484164">
    <property type="component" value="Unassembled WGS sequence"/>
</dbReference>
<keyword evidence="3" id="KW-1185">Reference proteome</keyword>
<evidence type="ECO:0000313" key="2">
    <source>
        <dbReference type="EMBL" id="KAB2817513.1"/>
    </source>
</evidence>
<organism evidence="2 3">
    <name type="scientific">Phaeocystidibacter marisrubri</name>
    <dbReference type="NCBI Taxonomy" id="1577780"/>
    <lineage>
        <taxon>Bacteria</taxon>
        <taxon>Pseudomonadati</taxon>
        <taxon>Bacteroidota</taxon>
        <taxon>Flavobacteriia</taxon>
        <taxon>Flavobacteriales</taxon>
        <taxon>Phaeocystidibacteraceae</taxon>
        <taxon>Phaeocystidibacter</taxon>
    </lineage>
</organism>
<feature type="region of interest" description="Disordered" evidence="1">
    <location>
        <begin position="21"/>
        <end position="41"/>
    </location>
</feature>
<evidence type="ECO:0000313" key="3">
    <source>
        <dbReference type="Proteomes" id="UP000484164"/>
    </source>
</evidence>
<evidence type="ECO:0000256" key="1">
    <source>
        <dbReference type="SAM" id="MobiDB-lite"/>
    </source>
</evidence>
<dbReference type="OrthoDB" id="670847at2"/>
<proteinExistence type="predicted"/>